<keyword evidence="3 5" id="KW-0689">Ribosomal protein</keyword>
<dbReference type="PIRSF" id="PIRSF002211">
    <property type="entry name" value="Ribosomal_L30_bac-type"/>
    <property type="match status" value="1"/>
</dbReference>
<dbReference type="AlphaFoldDB" id="A0A1B2H8Y8"/>
<dbReference type="PANTHER" id="PTHR15892:SF2">
    <property type="entry name" value="LARGE RIBOSOMAL SUBUNIT PROTEIN UL30M"/>
    <property type="match status" value="1"/>
</dbReference>
<dbReference type="FunFam" id="3.30.1390.20:FF:000001">
    <property type="entry name" value="50S ribosomal protein L30"/>
    <property type="match status" value="1"/>
</dbReference>
<dbReference type="GO" id="GO:0003735">
    <property type="term" value="F:structural constituent of ribosome"/>
    <property type="evidence" value="ECO:0007669"/>
    <property type="project" value="InterPro"/>
</dbReference>
<dbReference type="InterPro" id="IPR005996">
    <property type="entry name" value="Ribosomal_uL30_bac-type"/>
</dbReference>
<sequence length="59" mass="6761">MKNIKITQIKSAIGRLPKHKKTLRGLGLRYIGHTVIRRDTSSIQGMVKKISYIVQVKEE</sequence>
<evidence type="ECO:0000256" key="5">
    <source>
        <dbReference type="HAMAP-Rule" id="MF_01371"/>
    </source>
</evidence>
<keyword evidence="4 5" id="KW-0687">Ribonucleoprotein</keyword>
<evidence type="ECO:0000313" key="8">
    <source>
        <dbReference type="Proteomes" id="UP000093070"/>
    </source>
</evidence>
<dbReference type="Proteomes" id="UP000093070">
    <property type="component" value="Chromosome"/>
</dbReference>
<proteinExistence type="inferred from homology"/>
<dbReference type="GO" id="GO:0006412">
    <property type="term" value="P:translation"/>
    <property type="evidence" value="ECO:0007669"/>
    <property type="project" value="UniProtKB-UniRule"/>
</dbReference>
<feature type="domain" description="Large ribosomal subunit protein uL30-like ferredoxin-like fold" evidence="6">
    <location>
        <begin position="4"/>
        <end position="54"/>
    </location>
</feature>
<dbReference type="Pfam" id="PF00327">
    <property type="entry name" value="Ribosomal_L30"/>
    <property type="match status" value="1"/>
</dbReference>
<dbReference type="InterPro" id="IPR016082">
    <property type="entry name" value="Ribosomal_uL30_ferredoxin-like"/>
</dbReference>
<comment type="similarity">
    <text evidence="1 5">Belongs to the universal ribosomal protein uL30 family.</text>
</comment>
<protein>
    <recommendedName>
        <fullName evidence="5">Large ribosomal subunit protein uL30</fullName>
    </recommendedName>
</protein>
<dbReference type="PATRIC" id="fig|118101.4.peg.501"/>
<dbReference type="EMBL" id="CP013259">
    <property type="protein sequence ID" value="ANZ22690.1"/>
    <property type="molecule type" value="Genomic_DNA"/>
</dbReference>
<organism evidence="7 8">
    <name type="scientific">Buchnera aphidicola subsp. Diuraphis noxia</name>
    <dbReference type="NCBI Taxonomy" id="118101"/>
    <lineage>
        <taxon>Bacteria</taxon>
        <taxon>Pseudomonadati</taxon>
        <taxon>Pseudomonadota</taxon>
        <taxon>Gammaproteobacteria</taxon>
        <taxon>Enterobacterales</taxon>
        <taxon>Erwiniaceae</taxon>
        <taxon>Buchnera</taxon>
    </lineage>
</organism>
<dbReference type="SUPFAM" id="SSF55129">
    <property type="entry name" value="Ribosomal protein L30p/L7e"/>
    <property type="match status" value="1"/>
</dbReference>
<dbReference type="CDD" id="cd01658">
    <property type="entry name" value="Ribosomal_L30"/>
    <property type="match status" value="1"/>
</dbReference>
<name>A0A1B2H8Y8_BUCDN</name>
<dbReference type="STRING" id="118101.ATN01_02515"/>
<dbReference type="HAMAP" id="MF_01371_B">
    <property type="entry name" value="Ribosomal_uL30_B"/>
    <property type="match status" value="1"/>
</dbReference>
<dbReference type="OrthoDB" id="9812790at2"/>
<evidence type="ECO:0000256" key="2">
    <source>
        <dbReference type="ARBA" id="ARBA00011838"/>
    </source>
</evidence>
<dbReference type="InterPro" id="IPR036919">
    <property type="entry name" value="Ribo_uL30_ferredoxin-like_sf"/>
</dbReference>
<evidence type="ECO:0000313" key="7">
    <source>
        <dbReference type="EMBL" id="ANZ22690.1"/>
    </source>
</evidence>
<evidence type="ECO:0000259" key="6">
    <source>
        <dbReference type="Pfam" id="PF00327"/>
    </source>
</evidence>
<dbReference type="NCBIfam" id="TIGR01308">
    <property type="entry name" value="rpmD_bact"/>
    <property type="match status" value="1"/>
</dbReference>
<dbReference type="GO" id="GO:0022625">
    <property type="term" value="C:cytosolic large ribosomal subunit"/>
    <property type="evidence" value="ECO:0007669"/>
    <property type="project" value="TreeGrafter"/>
</dbReference>
<dbReference type="PANTHER" id="PTHR15892">
    <property type="entry name" value="MITOCHONDRIAL RIBOSOMAL PROTEIN L30"/>
    <property type="match status" value="1"/>
</dbReference>
<evidence type="ECO:0000256" key="1">
    <source>
        <dbReference type="ARBA" id="ARBA00007594"/>
    </source>
</evidence>
<comment type="subunit">
    <text evidence="2 5">Part of the 50S ribosomal subunit.</text>
</comment>
<reference evidence="7 8" key="1">
    <citation type="submission" date="2015-11" db="EMBL/GenBank/DDBJ databases">
        <title>The complete genome of Buchnera aphidicola from Diuraphis noxia biotype SAM.</title>
        <authorList>
            <person name="Burger N.F.V."/>
            <person name="Oberholster A.-M."/>
        </authorList>
    </citation>
    <scope>NUCLEOTIDE SEQUENCE [LARGE SCALE GENOMIC DNA]</scope>
    <source>
        <strain evidence="7">SAM</strain>
    </source>
</reference>
<gene>
    <name evidence="5 7" type="primary">rpmD</name>
    <name evidence="7" type="ORF">ATN01_02515</name>
</gene>
<dbReference type="RefSeq" id="WP_075433511.1">
    <property type="nucleotide sequence ID" value="NZ_CP013259.1"/>
</dbReference>
<dbReference type="Gene3D" id="3.30.1390.20">
    <property type="entry name" value="Ribosomal protein L30, ferredoxin-like fold domain"/>
    <property type="match status" value="1"/>
</dbReference>
<evidence type="ECO:0000256" key="3">
    <source>
        <dbReference type="ARBA" id="ARBA00022980"/>
    </source>
</evidence>
<accession>A0A1B2H8Y8</accession>
<evidence type="ECO:0000256" key="4">
    <source>
        <dbReference type="ARBA" id="ARBA00023274"/>
    </source>
</evidence>